<dbReference type="InterPro" id="IPR023198">
    <property type="entry name" value="PGP-like_dom2"/>
</dbReference>
<sequence>MIKNLIWDFDGSLFNTYPLMVEIFQSVLAEHGYTASREEILFLMKDTLGKAVEYYMELGVGEDFYRLFQLREEAADPSLQPPFPHARQICLKVRERGGKNFLITHRSRSTVMKLLYHHDMASLFSEIITKESGYKRKPHPEAFIAVIASHSLIAEETLSIGDRDLDILAARSAGSRTCFFSQNGFSPSVPVDLIIHGLDELESFLEGN</sequence>
<dbReference type="EMBL" id="LS974202">
    <property type="protein sequence ID" value="SSC13117.1"/>
    <property type="molecule type" value="Genomic_DNA"/>
</dbReference>
<dbReference type="KEGG" id="minf:MESINF_1673"/>
<evidence type="ECO:0000313" key="1">
    <source>
        <dbReference type="EMBL" id="SSC13117.1"/>
    </source>
</evidence>
<dbReference type="InterPro" id="IPR041492">
    <property type="entry name" value="HAD_2"/>
</dbReference>
<dbReference type="PANTHER" id="PTHR43434:SF25">
    <property type="entry name" value="PHOSPHOGLYCOLATE PHOSPHATASE"/>
    <property type="match status" value="1"/>
</dbReference>
<dbReference type="AlphaFoldDB" id="A0A7Z7PRS9"/>
<dbReference type="SFLD" id="SFLDG01129">
    <property type="entry name" value="C1.5:_HAD__Beta-PGM__Phosphata"/>
    <property type="match status" value="1"/>
</dbReference>
<organism evidence="1 2">
    <name type="scientific">Mesotoga infera</name>
    <dbReference type="NCBI Taxonomy" id="1236046"/>
    <lineage>
        <taxon>Bacteria</taxon>
        <taxon>Thermotogati</taxon>
        <taxon>Thermotogota</taxon>
        <taxon>Thermotogae</taxon>
        <taxon>Kosmotogales</taxon>
        <taxon>Kosmotogaceae</taxon>
        <taxon>Mesotoga</taxon>
    </lineage>
</organism>
<dbReference type="InterPro" id="IPR036412">
    <property type="entry name" value="HAD-like_sf"/>
</dbReference>
<dbReference type="InterPro" id="IPR023214">
    <property type="entry name" value="HAD_sf"/>
</dbReference>
<dbReference type="GO" id="GO:0006281">
    <property type="term" value="P:DNA repair"/>
    <property type="evidence" value="ECO:0007669"/>
    <property type="project" value="TreeGrafter"/>
</dbReference>
<dbReference type="PANTHER" id="PTHR43434">
    <property type="entry name" value="PHOSPHOGLYCOLATE PHOSPHATASE"/>
    <property type="match status" value="1"/>
</dbReference>
<dbReference type="InterPro" id="IPR006439">
    <property type="entry name" value="HAD-SF_hydro_IA"/>
</dbReference>
<dbReference type="InterPro" id="IPR050155">
    <property type="entry name" value="HAD-like_hydrolase_sf"/>
</dbReference>
<dbReference type="Gene3D" id="3.40.50.1000">
    <property type="entry name" value="HAD superfamily/HAD-like"/>
    <property type="match status" value="1"/>
</dbReference>
<proteinExistence type="predicted"/>
<dbReference type="NCBIfam" id="TIGR01549">
    <property type="entry name" value="HAD-SF-IA-v1"/>
    <property type="match status" value="1"/>
</dbReference>
<evidence type="ECO:0000313" key="2">
    <source>
        <dbReference type="Proteomes" id="UP000250796"/>
    </source>
</evidence>
<reference evidence="1 2" key="1">
    <citation type="submission" date="2017-01" db="EMBL/GenBank/DDBJ databases">
        <authorList>
            <person name="Erauso G."/>
        </authorList>
    </citation>
    <scope>NUCLEOTIDE SEQUENCE [LARGE SCALE GENOMIC DNA]</scope>
    <source>
        <strain evidence="1">MESINF1</strain>
    </source>
</reference>
<dbReference type="SFLD" id="SFLDS00003">
    <property type="entry name" value="Haloacid_Dehalogenase"/>
    <property type="match status" value="1"/>
</dbReference>
<dbReference type="Pfam" id="PF13419">
    <property type="entry name" value="HAD_2"/>
    <property type="match status" value="1"/>
</dbReference>
<name>A0A7Z7PRS9_9BACT</name>
<dbReference type="SUPFAM" id="SSF56784">
    <property type="entry name" value="HAD-like"/>
    <property type="match status" value="1"/>
</dbReference>
<dbReference type="RefSeq" id="WP_169699300.1">
    <property type="nucleotide sequence ID" value="NZ_LS974202.1"/>
</dbReference>
<dbReference type="GO" id="GO:0005829">
    <property type="term" value="C:cytosol"/>
    <property type="evidence" value="ECO:0007669"/>
    <property type="project" value="TreeGrafter"/>
</dbReference>
<keyword evidence="2" id="KW-1185">Reference proteome</keyword>
<dbReference type="GO" id="GO:0008967">
    <property type="term" value="F:phosphoglycolate phosphatase activity"/>
    <property type="evidence" value="ECO:0007669"/>
    <property type="project" value="TreeGrafter"/>
</dbReference>
<accession>A0A7Z7PRS9</accession>
<dbReference type="Gene3D" id="1.10.150.240">
    <property type="entry name" value="Putative phosphatase, domain 2"/>
    <property type="match status" value="1"/>
</dbReference>
<gene>
    <name evidence="1" type="ORF">MESINF_1673</name>
</gene>
<dbReference type="Proteomes" id="UP000250796">
    <property type="component" value="Chromosome MESINF"/>
</dbReference>
<protein>
    <submittedName>
        <fullName evidence="1">Putative phosphatase</fullName>
    </submittedName>
</protein>